<reference evidence="1 3" key="1">
    <citation type="submission" date="2015-09" db="EMBL/GenBank/DDBJ databases">
        <title>Genome announcement of multiple Pseudomonas syringae strains.</title>
        <authorList>
            <person name="Thakur S."/>
            <person name="Wang P.W."/>
            <person name="Gong Y."/>
            <person name="Weir B.S."/>
            <person name="Guttman D.S."/>
        </authorList>
    </citation>
    <scope>NUCLEOTIDE SEQUENCE [LARGE SCALE GENOMIC DNA]</scope>
    <source>
        <strain evidence="1 3">ICMP7840</strain>
    </source>
</reference>
<evidence type="ECO:0000313" key="4">
    <source>
        <dbReference type="Proteomes" id="UP000270873"/>
    </source>
</evidence>
<gene>
    <name evidence="1" type="ORF">ALO53_200062</name>
    <name evidence="2" type="ORF">ALP66_200064</name>
</gene>
<sequence>MKYSIDYQQLHKGQIRPSDDGDIVGVSFDSEAGFALIPNVGDVVNIPEMEGHAGVSGVVKSRLFNYVRSGDQLFCGINIVVEDRDDIDWGALIKE</sequence>
<dbReference type="Proteomes" id="UP000050469">
    <property type="component" value="Unassembled WGS sequence"/>
</dbReference>
<evidence type="ECO:0000313" key="3">
    <source>
        <dbReference type="Proteomes" id="UP000050469"/>
    </source>
</evidence>
<reference evidence="2 4" key="2">
    <citation type="submission" date="2018-08" db="EMBL/GenBank/DDBJ databases">
        <title>Recombination of ecologically and evolutionarily significant loci maintains genetic cohesion in the Pseudomonas syringae species complex.</title>
        <authorList>
            <person name="Dillon M."/>
            <person name="Thakur S."/>
            <person name="Almeida R.N.D."/>
            <person name="Weir B.S."/>
            <person name="Guttman D.S."/>
        </authorList>
    </citation>
    <scope>NUCLEOTIDE SEQUENCE [LARGE SCALE GENOMIC DNA]</scope>
    <source>
        <strain evidence="2 4">ICMP 7847</strain>
    </source>
</reference>
<organism evidence="1 3">
    <name type="scientific">Pseudomonas amygdali pv. photiniae</name>
    <dbReference type="NCBI Taxonomy" id="251724"/>
    <lineage>
        <taxon>Bacteria</taxon>
        <taxon>Pseudomonadati</taxon>
        <taxon>Pseudomonadota</taxon>
        <taxon>Gammaproteobacteria</taxon>
        <taxon>Pseudomonadales</taxon>
        <taxon>Pseudomonadaceae</taxon>
        <taxon>Pseudomonas</taxon>
        <taxon>Pseudomonas amygdali</taxon>
    </lineage>
</organism>
<name>A0A0P9TYN6_PSEA0</name>
<dbReference type="AlphaFoldDB" id="A0A0P9TYN6"/>
<dbReference type="RefSeq" id="WP_057411493.1">
    <property type="nucleotide sequence ID" value="NZ_LJQO01000067.1"/>
</dbReference>
<proteinExistence type="predicted"/>
<evidence type="ECO:0000313" key="1">
    <source>
        <dbReference type="EMBL" id="KPX79444.1"/>
    </source>
</evidence>
<dbReference type="Proteomes" id="UP000270873">
    <property type="component" value="Unassembled WGS sequence"/>
</dbReference>
<accession>A0A0P9TYN6</accession>
<dbReference type="EMBL" id="RBSP01000352">
    <property type="protein sequence ID" value="RMS49226.1"/>
    <property type="molecule type" value="Genomic_DNA"/>
</dbReference>
<evidence type="ECO:0000313" key="2">
    <source>
        <dbReference type="EMBL" id="RMS49226.1"/>
    </source>
</evidence>
<comment type="caution">
    <text evidence="1">The sequence shown here is derived from an EMBL/GenBank/DDBJ whole genome shotgun (WGS) entry which is preliminary data.</text>
</comment>
<dbReference type="PATRIC" id="fig|251724.3.peg.5696"/>
<protein>
    <submittedName>
        <fullName evidence="1">Uncharacterized protein</fullName>
    </submittedName>
</protein>
<dbReference type="EMBL" id="LJQO01000067">
    <property type="protein sequence ID" value="KPX79444.1"/>
    <property type="molecule type" value="Genomic_DNA"/>
</dbReference>